<accession>A0A1F7FK90</accession>
<dbReference type="AlphaFoldDB" id="A0A1F7FK90"/>
<proteinExistence type="predicted"/>
<evidence type="ECO:0000256" key="3">
    <source>
        <dbReference type="ARBA" id="ARBA00023163"/>
    </source>
</evidence>
<dbReference type="CDD" id="cd07377">
    <property type="entry name" value="WHTH_GntR"/>
    <property type="match status" value="1"/>
</dbReference>
<evidence type="ECO:0000256" key="1">
    <source>
        <dbReference type="ARBA" id="ARBA00023015"/>
    </source>
</evidence>
<dbReference type="PANTHER" id="PTHR38445">
    <property type="entry name" value="HTH-TYPE TRANSCRIPTIONAL REPRESSOR YTRA"/>
    <property type="match status" value="1"/>
</dbReference>
<dbReference type="InterPro" id="IPR000524">
    <property type="entry name" value="Tscrpt_reg_HTH_GntR"/>
</dbReference>
<dbReference type="Pfam" id="PF00392">
    <property type="entry name" value="GntR"/>
    <property type="match status" value="1"/>
</dbReference>
<name>A0A1F7FK90_UNCRA</name>
<dbReference type="PANTHER" id="PTHR38445:SF9">
    <property type="entry name" value="HTH-TYPE TRANSCRIPTIONAL REPRESSOR YTRA"/>
    <property type="match status" value="1"/>
</dbReference>
<protein>
    <recommendedName>
        <fullName evidence="4">HTH gntR-type domain-containing protein</fullName>
    </recommendedName>
</protein>
<evidence type="ECO:0000313" key="5">
    <source>
        <dbReference type="EMBL" id="OGK07053.1"/>
    </source>
</evidence>
<dbReference type="InterPro" id="IPR036390">
    <property type="entry name" value="WH_DNA-bd_sf"/>
</dbReference>
<gene>
    <name evidence="5" type="ORF">A2519_13865</name>
</gene>
<dbReference type="EMBL" id="MFYX01000015">
    <property type="protein sequence ID" value="OGK07053.1"/>
    <property type="molecule type" value="Genomic_DNA"/>
</dbReference>
<dbReference type="SMART" id="SM00345">
    <property type="entry name" value="HTH_GNTR"/>
    <property type="match status" value="1"/>
</dbReference>
<dbReference type="GO" id="GO:0003700">
    <property type="term" value="F:DNA-binding transcription factor activity"/>
    <property type="evidence" value="ECO:0007669"/>
    <property type="project" value="InterPro"/>
</dbReference>
<keyword evidence="3" id="KW-0804">Transcription</keyword>
<dbReference type="Gene3D" id="1.10.10.10">
    <property type="entry name" value="Winged helix-like DNA-binding domain superfamily/Winged helix DNA-binding domain"/>
    <property type="match status" value="1"/>
</dbReference>
<dbReference type="PROSITE" id="PS50949">
    <property type="entry name" value="HTH_GNTR"/>
    <property type="match status" value="1"/>
</dbReference>
<comment type="caution">
    <text evidence="5">The sequence shown here is derived from an EMBL/GenBank/DDBJ whole genome shotgun (WGS) entry which is preliminary data.</text>
</comment>
<dbReference type="SUPFAM" id="SSF46785">
    <property type="entry name" value="Winged helix' DNA-binding domain"/>
    <property type="match status" value="1"/>
</dbReference>
<reference evidence="5 6" key="1">
    <citation type="journal article" date="2016" name="Nat. Commun.">
        <title>Thousands of microbial genomes shed light on interconnected biogeochemical processes in an aquifer system.</title>
        <authorList>
            <person name="Anantharaman K."/>
            <person name="Brown C.T."/>
            <person name="Hug L.A."/>
            <person name="Sharon I."/>
            <person name="Castelle C.J."/>
            <person name="Probst A.J."/>
            <person name="Thomas B.C."/>
            <person name="Singh A."/>
            <person name="Wilkins M.J."/>
            <person name="Karaoz U."/>
            <person name="Brodie E.L."/>
            <person name="Williams K.H."/>
            <person name="Hubbard S.S."/>
            <person name="Banfield J.F."/>
        </authorList>
    </citation>
    <scope>NUCLEOTIDE SEQUENCE [LARGE SCALE GENOMIC DNA]</scope>
</reference>
<evidence type="ECO:0000256" key="2">
    <source>
        <dbReference type="ARBA" id="ARBA00023125"/>
    </source>
</evidence>
<dbReference type="InterPro" id="IPR036388">
    <property type="entry name" value="WH-like_DNA-bd_sf"/>
</dbReference>
<feature type="domain" description="HTH gntR-type" evidence="4">
    <location>
        <begin position="15"/>
        <end position="83"/>
    </location>
</feature>
<sequence>MCMLNIKLDRSASSLPTYQQLLIQIEKQIQDNSLLPGTKLPPERDLAEELGIARGTVQKTYQELIHKGLVEALQGKGSFVTQQHETQPMDRKEKAVNAIDNAIDRLVQLKFSFQEIKTLIDLRLLGREEAMQDLSIAAIDCNPEALAIYEKQLFFIPHAKIAKFLLDDVLKGAAGMDKLSHFDLIVTTNTHYHDIVTACPGFADKLVQVSVSPTRDSIVKLARLTPSQQVGVICESNKFFTIIENHLKGFEIPAGNIAALYFSNMTNLDTFIKDLDAVIVPPGYSLQQHTESIAQLQMFTERGGTIIPFDFQIDRGSLLHVEERIKSILQGK</sequence>
<keyword evidence="1" id="KW-0805">Transcription regulation</keyword>
<dbReference type="GO" id="GO:0003677">
    <property type="term" value="F:DNA binding"/>
    <property type="evidence" value="ECO:0007669"/>
    <property type="project" value="UniProtKB-KW"/>
</dbReference>
<dbReference type="PRINTS" id="PR00035">
    <property type="entry name" value="HTHGNTR"/>
</dbReference>
<organism evidence="5 6">
    <name type="scientific">Candidatus Raymondbacteria bacterium RIFOXYD12_FULL_49_13</name>
    <dbReference type="NCBI Taxonomy" id="1817890"/>
    <lineage>
        <taxon>Bacteria</taxon>
        <taxon>Raymondiibacteriota</taxon>
    </lineage>
</organism>
<evidence type="ECO:0000313" key="6">
    <source>
        <dbReference type="Proteomes" id="UP000179243"/>
    </source>
</evidence>
<keyword evidence="2" id="KW-0238">DNA-binding</keyword>
<dbReference type="Proteomes" id="UP000179243">
    <property type="component" value="Unassembled WGS sequence"/>
</dbReference>
<evidence type="ECO:0000259" key="4">
    <source>
        <dbReference type="PROSITE" id="PS50949"/>
    </source>
</evidence>